<dbReference type="Proteomes" id="UP000295371">
    <property type="component" value="Unassembled WGS sequence"/>
</dbReference>
<sequence>MIFRHFAPAMVTAEQALPGRDTPVLSPIPKHLYYGIALDEVPAGSQVIGLGMGCFWGAERLFWQTEGVTNTAAGYQGGYTPNPTYEEVCSGRTGQAEVVKVAYDPQTVGLAGVLKVFFENHDPTQGFRQGNDVGTQYRSIILTTSEEQAAQAQRILDLYQERFTAAGHGEITTEIVPANEFYFAEDYHQQYLLKNPGGYCNHGPNGVSCPIGVLRQDELPAQTDIVPPSAD</sequence>
<comment type="catalytic activity">
    <reaction evidence="2 4">
        <text>L-methionyl-[protein] + [thioredoxin]-disulfide + H2O = L-methionyl-(S)-S-oxide-[protein] + [thioredoxin]-dithiol</text>
        <dbReference type="Rhea" id="RHEA:14217"/>
        <dbReference type="Rhea" id="RHEA-COMP:10698"/>
        <dbReference type="Rhea" id="RHEA-COMP:10700"/>
        <dbReference type="Rhea" id="RHEA-COMP:12313"/>
        <dbReference type="Rhea" id="RHEA-COMP:12315"/>
        <dbReference type="ChEBI" id="CHEBI:15377"/>
        <dbReference type="ChEBI" id="CHEBI:16044"/>
        <dbReference type="ChEBI" id="CHEBI:29950"/>
        <dbReference type="ChEBI" id="CHEBI:44120"/>
        <dbReference type="ChEBI" id="CHEBI:50058"/>
        <dbReference type="EC" id="1.8.4.11"/>
    </reaction>
</comment>
<evidence type="ECO:0000256" key="3">
    <source>
        <dbReference type="ARBA" id="ARBA00048782"/>
    </source>
</evidence>
<dbReference type="PANTHER" id="PTHR42799:SF2">
    <property type="entry name" value="MITOCHONDRIAL PEPTIDE METHIONINE SULFOXIDE REDUCTASE"/>
    <property type="match status" value="1"/>
</dbReference>
<protein>
    <recommendedName>
        <fullName evidence="4">Peptide methionine sulfoxide reductase MsrA</fullName>
        <shortName evidence="4">Protein-methionine-S-oxide reductase</shortName>
        <ecNumber evidence="4">1.8.4.11</ecNumber>
    </recommendedName>
    <alternativeName>
        <fullName evidence="4">Peptide-methionine (S)-S-oxide reductase</fullName>
        <shortName evidence="4">Peptide Met(O) reductase</shortName>
    </alternativeName>
</protein>
<dbReference type="RefSeq" id="WP_166649084.1">
    <property type="nucleotide sequence ID" value="NZ_CP171129.1"/>
</dbReference>
<evidence type="ECO:0000313" key="6">
    <source>
        <dbReference type="EMBL" id="TDT32562.1"/>
    </source>
</evidence>
<keyword evidence="7" id="KW-1185">Reference proteome</keyword>
<feature type="domain" description="Peptide methionine sulphoxide reductase MsrA" evidence="5">
    <location>
        <begin position="48"/>
        <end position="201"/>
    </location>
</feature>
<proteinExistence type="inferred from homology"/>
<comment type="function">
    <text evidence="4">Has an important function as a repair enzyme for proteins that have been inactivated by oxidation. Catalyzes the reversible oxidation-reduction of methionine sulfoxide in proteins to methionine.</text>
</comment>
<dbReference type="HAMAP" id="MF_01401">
    <property type="entry name" value="MsrA"/>
    <property type="match status" value="1"/>
</dbReference>
<reference evidence="6 7" key="1">
    <citation type="submission" date="2019-03" db="EMBL/GenBank/DDBJ databases">
        <title>Genomic Encyclopedia of Archaeal and Bacterial Type Strains, Phase II (KMG-II): from individual species to whole genera.</title>
        <authorList>
            <person name="Goeker M."/>
        </authorList>
    </citation>
    <scope>NUCLEOTIDE SEQUENCE [LARGE SCALE GENOMIC DNA]</scope>
    <source>
        <strain evidence="6 7">DSM 24323</strain>
    </source>
</reference>
<comment type="catalytic activity">
    <reaction evidence="3 4">
        <text>[thioredoxin]-disulfide + L-methionine + H2O = L-methionine (S)-S-oxide + [thioredoxin]-dithiol</text>
        <dbReference type="Rhea" id="RHEA:19993"/>
        <dbReference type="Rhea" id="RHEA-COMP:10698"/>
        <dbReference type="Rhea" id="RHEA-COMP:10700"/>
        <dbReference type="ChEBI" id="CHEBI:15377"/>
        <dbReference type="ChEBI" id="CHEBI:29950"/>
        <dbReference type="ChEBI" id="CHEBI:50058"/>
        <dbReference type="ChEBI" id="CHEBI:57844"/>
        <dbReference type="ChEBI" id="CHEBI:58772"/>
        <dbReference type="EC" id="1.8.4.11"/>
    </reaction>
</comment>
<dbReference type="GO" id="GO:0034599">
    <property type="term" value="P:cellular response to oxidative stress"/>
    <property type="evidence" value="ECO:0007669"/>
    <property type="project" value="TreeGrafter"/>
</dbReference>
<comment type="similarity">
    <text evidence="4">Belongs to the MsrA Met sulfoxide reductase family.</text>
</comment>
<dbReference type="InterPro" id="IPR050162">
    <property type="entry name" value="MsrA_MetSO_reductase"/>
</dbReference>
<feature type="active site" evidence="4">
    <location>
        <position position="54"/>
    </location>
</feature>
<dbReference type="GO" id="GO:0033744">
    <property type="term" value="F:L-methionine:thioredoxin-disulfide S-oxidoreductase activity"/>
    <property type="evidence" value="ECO:0007669"/>
    <property type="project" value="RHEA"/>
</dbReference>
<evidence type="ECO:0000256" key="2">
    <source>
        <dbReference type="ARBA" id="ARBA00047806"/>
    </source>
</evidence>
<dbReference type="SUPFAM" id="SSF55068">
    <property type="entry name" value="Peptide methionine sulfoxide reductase"/>
    <property type="match status" value="1"/>
</dbReference>
<name>A0A4R7J5D5_9ACTN</name>
<dbReference type="AlphaFoldDB" id="A0A4R7J5D5"/>
<evidence type="ECO:0000256" key="4">
    <source>
        <dbReference type="HAMAP-Rule" id="MF_01401"/>
    </source>
</evidence>
<dbReference type="NCBIfam" id="TIGR00401">
    <property type="entry name" value="msrA"/>
    <property type="match status" value="1"/>
</dbReference>
<dbReference type="EC" id="1.8.4.11" evidence="4"/>
<gene>
    <name evidence="4" type="primary">msrA</name>
    <name evidence="6" type="ORF">CLV29_0142</name>
</gene>
<dbReference type="Gene3D" id="3.30.1060.10">
    <property type="entry name" value="Peptide methionine sulphoxide reductase MsrA"/>
    <property type="match status" value="1"/>
</dbReference>
<dbReference type="EMBL" id="SOAW01000001">
    <property type="protein sequence ID" value="TDT32562.1"/>
    <property type="molecule type" value="Genomic_DNA"/>
</dbReference>
<keyword evidence="1 4" id="KW-0560">Oxidoreductase</keyword>
<dbReference type="GO" id="GO:0008113">
    <property type="term" value="F:peptide-methionine (S)-S-oxide reductase activity"/>
    <property type="evidence" value="ECO:0007669"/>
    <property type="project" value="UniProtKB-UniRule"/>
</dbReference>
<dbReference type="Pfam" id="PF01625">
    <property type="entry name" value="PMSR"/>
    <property type="match status" value="1"/>
</dbReference>
<evidence type="ECO:0000313" key="7">
    <source>
        <dbReference type="Proteomes" id="UP000295371"/>
    </source>
</evidence>
<comment type="caution">
    <text evidence="6">The sequence shown here is derived from an EMBL/GenBank/DDBJ whole genome shotgun (WGS) entry which is preliminary data.</text>
</comment>
<evidence type="ECO:0000256" key="1">
    <source>
        <dbReference type="ARBA" id="ARBA00023002"/>
    </source>
</evidence>
<organism evidence="6 7">
    <name type="scientific">Naumannella halotolerans</name>
    <dbReference type="NCBI Taxonomy" id="993414"/>
    <lineage>
        <taxon>Bacteria</taxon>
        <taxon>Bacillati</taxon>
        <taxon>Actinomycetota</taxon>
        <taxon>Actinomycetes</taxon>
        <taxon>Propionibacteriales</taxon>
        <taxon>Propionibacteriaceae</taxon>
        <taxon>Naumannella</taxon>
    </lineage>
</organism>
<dbReference type="PANTHER" id="PTHR42799">
    <property type="entry name" value="MITOCHONDRIAL PEPTIDE METHIONINE SULFOXIDE REDUCTASE"/>
    <property type="match status" value="1"/>
</dbReference>
<dbReference type="GO" id="GO:0005737">
    <property type="term" value="C:cytoplasm"/>
    <property type="evidence" value="ECO:0007669"/>
    <property type="project" value="TreeGrafter"/>
</dbReference>
<evidence type="ECO:0000259" key="5">
    <source>
        <dbReference type="Pfam" id="PF01625"/>
    </source>
</evidence>
<dbReference type="InterPro" id="IPR036509">
    <property type="entry name" value="Met_Sox_Rdtase_MsrA_sf"/>
</dbReference>
<dbReference type="InterPro" id="IPR002569">
    <property type="entry name" value="Met_Sox_Rdtase_MsrA_dom"/>
</dbReference>
<accession>A0A4R7J5D5</accession>